<feature type="compositionally biased region" description="Basic and acidic residues" evidence="1">
    <location>
        <begin position="651"/>
        <end position="670"/>
    </location>
</feature>
<evidence type="ECO:0000313" key="2">
    <source>
        <dbReference type="EMBL" id="EPQ28671.1"/>
    </source>
</evidence>
<evidence type="ECO:0000256" key="1">
    <source>
        <dbReference type="SAM" id="MobiDB-lite"/>
    </source>
</evidence>
<dbReference type="Proteomes" id="UP000053664">
    <property type="component" value="Unassembled WGS sequence"/>
</dbReference>
<feature type="region of interest" description="Disordered" evidence="1">
    <location>
        <begin position="429"/>
        <end position="589"/>
    </location>
</feature>
<sequence length="842" mass="88504">MTMAAAEQSAATPPTPTSAGLSARPHHIDLSSLRNGAGPIPLHAGGVEKHVEFDGVCMVIPNVDHKQLRKLLRLYASGREQHVGQGAGNGDKDGAEPAAALRPAASKPSRPRYGMRLVSVPLSPGQWGGGNIRSSLANLNLGSKVDLTAVASGLAPASISVGGTPSHRASSSSTSVNELSEPERPELDEGRYRRARSLSDDDRCLRTRQRSTSPSDQGHAEGKGHPVEASSPRVLRMKVPTFGGWRRSAPLAEPPQKGCLLKRKKPVIGPTAAAATQQAATPSPVLEGSEGNMRKRFEGPPVRASAPEGCASFASALPTAPPARSPGPGALLRRAGSLGRRPSARRKGSELSEVEAGDGFAAGTAETSVSDAFPAQLDDASVKRELKLGRWPFQEPLNPECNCKDCAESISLVNVQGYRPHWSRSARAKWLADRKEREAREQLVTGLSAPATPRSGAAAARPSSRGRIQADEMDIKMGTGSRPQTPEEEEEEGEAESEAEPEAEPEAGTEAGEQGEGTQQVPKEADLAPGDESRPKDVPNAVDPAQMDATAAEWEAVKPTAVAPVDSSVDGPAHKPAEASAGHPYPSPATVKPSGTLLVAPIAKPAIPIFDEEDDDYLEGDEELAKEIDSRRTSIESRNSYRPGARSMMRQLDEADQIERQASVERERRRNSASPSVAGVAGLSPRSSPSPRPGAMHPRSSPSPRPGAMNPRSSPSPRPGSINPYFDIPRRGSPLALGRPTLGPISEGSVRSKEQPTRPRVSPLRGETGETTAEEDEARRRQLARADQLPLTPGSDAKGGSAAATLAPAAGSKSNGTVKRKVSRSFFGLLGSPFGGSSAPPG</sequence>
<feature type="compositionally biased region" description="Low complexity" evidence="1">
    <location>
        <begin position="448"/>
        <end position="467"/>
    </location>
</feature>
<feature type="compositionally biased region" description="Acidic residues" evidence="1">
    <location>
        <begin position="610"/>
        <end position="622"/>
    </location>
</feature>
<dbReference type="EMBL" id="KE361634">
    <property type="protein sequence ID" value="EPQ28671.1"/>
    <property type="molecule type" value="Genomic_DNA"/>
</dbReference>
<feature type="compositionally biased region" description="Basic and acidic residues" evidence="1">
    <location>
        <begin position="181"/>
        <end position="205"/>
    </location>
</feature>
<feature type="compositionally biased region" description="Basic and acidic residues" evidence="1">
    <location>
        <begin position="523"/>
        <end position="537"/>
    </location>
</feature>
<dbReference type="HOGENOM" id="CLU_338050_0_0_1"/>
<dbReference type="RefSeq" id="XP_007879688.1">
    <property type="nucleotide sequence ID" value="XM_007881497.1"/>
</dbReference>
<reference evidence="2 3" key="1">
    <citation type="journal article" date="2013" name="Plant Cell">
        <title>The transition from a phytopathogenic smut ancestor to an anamorphic biocontrol agent deciphered by comparative whole-genome analysis.</title>
        <authorList>
            <person name="Lefebvre F."/>
            <person name="Joly D.L."/>
            <person name="Labbe C."/>
            <person name="Teichmann B."/>
            <person name="Linning R."/>
            <person name="Belzile F."/>
            <person name="Bakkeren G."/>
            <person name="Belanger R.R."/>
        </authorList>
    </citation>
    <scope>NUCLEOTIDE SEQUENCE [LARGE SCALE GENOMIC DNA]</scope>
    <source>
        <strain evidence="2 3">PF-1</strain>
    </source>
</reference>
<feature type="compositionally biased region" description="Low complexity" evidence="1">
    <location>
        <begin position="271"/>
        <end position="281"/>
    </location>
</feature>
<feature type="region of interest" description="Disordered" evidence="1">
    <location>
        <begin position="1"/>
        <end position="23"/>
    </location>
</feature>
<gene>
    <name evidence="2" type="ORF">PFL1_03974</name>
</gene>
<dbReference type="KEGG" id="pfp:PFL1_03974"/>
<name>A0A061HDH1_9BASI</name>
<dbReference type="AlphaFoldDB" id="A0A061HDH1"/>
<feature type="compositionally biased region" description="Polar residues" evidence="1">
    <location>
        <begin position="9"/>
        <end position="20"/>
    </location>
</feature>
<accession>A0A061HDH1</accession>
<protein>
    <submittedName>
        <fullName evidence="2">Uncharacterized protein</fullName>
    </submittedName>
</protein>
<proteinExistence type="predicted"/>
<feature type="region of interest" description="Disordered" evidence="1">
    <location>
        <begin position="610"/>
        <end position="819"/>
    </location>
</feature>
<dbReference type="GeneID" id="19318081"/>
<feature type="region of interest" description="Disordered" evidence="1">
    <location>
        <begin position="270"/>
        <end position="357"/>
    </location>
</feature>
<feature type="compositionally biased region" description="Low complexity" evidence="1">
    <location>
        <begin position="711"/>
        <end position="721"/>
    </location>
</feature>
<feature type="region of interest" description="Disordered" evidence="1">
    <location>
        <begin position="159"/>
        <end position="234"/>
    </location>
</feature>
<feature type="compositionally biased region" description="Basic and acidic residues" evidence="1">
    <location>
        <begin position="623"/>
        <end position="635"/>
    </location>
</feature>
<feature type="compositionally biased region" description="Low complexity" evidence="1">
    <location>
        <begin position="508"/>
        <end position="520"/>
    </location>
</feature>
<organism evidence="2 3">
    <name type="scientific">Pseudozyma flocculosa PF-1</name>
    <dbReference type="NCBI Taxonomy" id="1277687"/>
    <lineage>
        <taxon>Eukaryota</taxon>
        <taxon>Fungi</taxon>
        <taxon>Dikarya</taxon>
        <taxon>Basidiomycota</taxon>
        <taxon>Ustilaginomycotina</taxon>
        <taxon>Ustilaginomycetes</taxon>
        <taxon>Ustilaginales</taxon>
        <taxon>Ustilaginaceae</taxon>
        <taxon>Pseudozyma</taxon>
    </lineage>
</organism>
<feature type="compositionally biased region" description="Low complexity" evidence="1">
    <location>
        <begin position="798"/>
        <end position="814"/>
    </location>
</feature>
<feature type="compositionally biased region" description="Acidic residues" evidence="1">
    <location>
        <begin position="486"/>
        <end position="507"/>
    </location>
</feature>
<feature type="compositionally biased region" description="Low complexity" evidence="1">
    <location>
        <begin position="327"/>
        <end position="341"/>
    </location>
</feature>
<evidence type="ECO:0000313" key="3">
    <source>
        <dbReference type="Proteomes" id="UP000053664"/>
    </source>
</evidence>
<feature type="compositionally biased region" description="Basic and acidic residues" evidence="1">
    <location>
        <begin position="430"/>
        <end position="441"/>
    </location>
</feature>
<feature type="compositionally biased region" description="Low complexity" evidence="1">
    <location>
        <begin position="96"/>
        <end position="112"/>
    </location>
</feature>
<feature type="region of interest" description="Disordered" evidence="1">
    <location>
        <begin position="82"/>
        <end position="112"/>
    </location>
</feature>